<dbReference type="OrthoDB" id="83936at2"/>
<comment type="catalytic activity">
    <reaction evidence="1">
        <text>ATP + protein L-histidine = ADP + protein N-phospho-L-histidine.</text>
        <dbReference type="EC" id="2.7.13.3"/>
    </reaction>
</comment>
<dbReference type="GO" id="GO:0007165">
    <property type="term" value="P:signal transduction"/>
    <property type="evidence" value="ECO:0007669"/>
    <property type="project" value="InterPro"/>
</dbReference>
<keyword evidence="6" id="KW-0547">Nucleotide-binding</keyword>
<dbReference type="PRINTS" id="PR00344">
    <property type="entry name" value="BCTRLSENSOR"/>
</dbReference>
<dbReference type="InterPro" id="IPR050980">
    <property type="entry name" value="2C_sensor_his_kinase"/>
</dbReference>
<evidence type="ECO:0000256" key="2">
    <source>
        <dbReference type="ARBA" id="ARBA00004370"/>
    </source>
</evidence>
<dbReference type="PANTHER" id="PTHR44936:SF10">
    <property type="entry name" value="SENSOR PROTEIN RSTB"/>
    <property type="match status" value="1"/>
</dbReference>
<dbReference type="Pfam" id="PF00672">
    <property type="entry name" value="HAMP"/>
    <property type="match status" value="1"/>
</dbReference>
<gene>
    <name evidence="13" type="ORF">SAMN02745174_00049</name>
</gene>
<evidence type="ECO:0000256" key="9">
    <source>
        <dbReference type="SAM" id="Coils"/>
    </source>
</evidence>
<dbReference type="Proteomes" id="UP000191153">
    <property type="component" value="Unassembled WGS sequence"/>
</dbReference>
<dbReference type="GO" id="GO:0016020">
    <property type="term" value="C:membrane"/>
    <property type="evidence" value="ECO:0007669"/>
    <property type="project" value="UniProtKB-SubCell"/>
</dbReference>
<dbReference type="RefSeq" id="WP_078692604.1">
    <property type="nucleotide sequence ID" value="NZ_FUWX01000004.1"/>
</dbReference>
<keyword evidence="5" id="KW-0808">Transferase</keyword>
<sequence>MKIRKNSLLIRIVFYNDIAIILTAILITMVLTFITFRDMETRVVGVARDKIVLLARGYQGYLNKIRDDLYQCSRNAEKSPSYESAAEDIKEELNKKNFKNYYDSVITILSENGKILAEAGNRDALRTLNEKNSKILIRNIYKKEYEDMGYYLVKINNDIYARIAVPYFFKDKKTYLVVSIPVDISLLQSLKNFLELNHRDKIFLLVDDKFDKGELKYYRGEPFLSQKIYDDLRLREYKYYYKNRSIDGQPYYMALYTLSNYNNEYIGSFGIAISKDNLIKTKTLVSIFVTLLVIVVIIIGSTITTKIFKKLLLPLAKIAELATQVREGDYEVEIPVEGSGEIRTLSTSLKTMLDKILSTKKELETQNKKLYENLERIESIDKLLIGIHIEEDISSTVKDLMGALTSEIGLGYSRAMFFRYSRERDCLVGEYTYINSLIEDKKDDILKEKESCNGFRFQIEELKELVTFMKIPFKRSNILSQALMEKKILYFNDKGYKYDLGNDLLKSIGLNNFFMFPIYNANRYSGVILVDYYTRNKKISLEEVELLNLLSMNISVRMQNKILEEDRIENERTLTIEKLAERFLSVRGEFIEKLHEVYETKGTPEEILEKLYTLKPGLEKIQKENDTLRAYANFRKRTFEEIHLDTLIQEVVDSQKEKIEKLGITLSYFSNYTGKIKGDSINLKKALVELINNSVEALERSKKINKKININISKSRKIDKIKIQIIDNGIGMTPNQLKCIHQPFISYSDETPGLGLSFVHQIIKEHIGVIKFFSKYNEGTEVKITLNAYKEDNL</sequence>
<dbReference type="GO" id="GO:0004673">
    <property type="term" value="F:protein histidine kinase activity"/>
    <property type="evidence" value="ECO:0007669"/>
    <property type="project" value="UniProtKB-EC"/>
</dbReference>
<dbReference type="Pfam" id="PF02518">
    <property type="entry name" value="HATPase_c"/>
    <property type="match status" value="1"/>
</dbReference>
<evidence type="ECO:0000256" key="10">
    <source>
        <dbReference type="SAM" id="Phobius"/>
    </source>
</evidence>
<dbReference type="EMBL" id="FUWX01000004">
    <property type="protein sequence ID" value="SJZ33264.1"/>
    <property type="molecule type" value="Genomic_DNA"/>
</dbReference>
<dbReference type="SUPFAM" id="SSF55781">
    <property type="entry name" value="GAF domain-like"/>
    <property type="match status" value="1"/>
</dbReference>
<dbReference type="Gene3D" id="3.30.450.40">
    <property type="match status" value="1"/>
</dbReference>
<accession>A0A1T4JT39</accession>
<keyword evidence="8" id="KW-0067">ATP-binding</keyword>
<evidence type="ECO:0000256" key="8">
    <source>
        <dbReference type="ARBA" id="ARBA00022840"/>
    </source>
</evidence>
<keyword evidence="10" id="KW-0812">Transmembrane</keyword>
<evidence type="ECO:0000256" key="6">
    <source>
        <dbReference type="ARBA" id="ARBA00022741"/>
    </source>
</evidence>
<dbReference type="InterPro" id="IPR003594">
    <property type="entry name" value="HATPase_dom"/>
</dbReference>
<dbReference type="SUPFAM" id="SSF55874">
    <property type="entry name" value="ATPase domain of HSP90 chaperone/DNA topoisomerase II/histidine kinase"/>
    <property type="match status" value="1"/>
</dbReference>
<comment type="subcellular location">
    <subcellularLocation>
        <location evidence="2">Membrane</location>
    </subcellularLocation>
</comment>
<dbReference type="SMART" id="SM00387">
    <property type="entry name" value="HATPase_c"/>
    <property type="match status" value="1"/>
</dbReference>
<evidence type="ECO:0000259" key="11">
    <source>
        <dbReference type="PROSITE" id="PS50109"/>
    </source>
</evidence>
<proteinExistence type="predicted"/>
<evidence type="ECO:0000313" key="14">
    <source>
        <dbReference type="Proteomes" id="UP000191153"/>
    </source>
</evidence>
<dbReference type="InterPro" id="IPR005467">
    <property type="entry name" value="His_kinase_dom"/>
</dbReference>
<feature type="transmembrane region" description="Helical" evidence="10">
    <location>
        <begin position="12"/>
        <end position="36"/>
    </location>
</feature>
<evidence type="ECO:0000256" key="7">
    <source>
        <dbReference type="ARBA" id="ARBA00022777"/>
    </source>
</evidence>
<dbReference type="InterPro" id="IPR029016">
    <property type="entry name" value="GAF-like_dom_sf"/>
</dbReference>
<dbReference type="STRING" id="180163.SAMN02745174_00049"/>
<evidence type="ECO:0000256" key="4">
    <source>
        <dbReference type="ARBA" id="ARBA00022553"/>
    </source>
</evidence>
<name>A0A1T4JT39_9FUSO</name>
<feature type="domain" description="HAMP" evidence="12">
    <location>
        <begin position="309"/>
        <end position="361"/>
    </location>
</feature>
<keyword evidence="10" id="KW-0472">Membrane</keyword>
<feature type="coiled-coil region" evidence="9">
    <location>
        <begin position="353"/>
        <end position="380"/>
    </location>
</feature>
<keyword evidence="4" id="KW-0597">Phosphoprotein</keyword>
<dbReference type="CDD" id="cd06225">
    <property type="entry name" value="HAMP"/>
    <property type="match status" value="1"/>
</dbReference>
<reference evidence="13 14" key="1">
    <citation type="submission" date="2017-02" db="EMBL/GenBank/DDBJ databases">
        <authorList>
            <person name="Peterson S.W."/>
        </authorList>
    </citation>
    <scope>NUCLEOTIDE SEQUENCE [LARGE SCALE GENOMIC DNA]</scope>
    <source>
        <strain evidence="13 14">ATCC 700028</strain>
    </source>
</reference>
<protein>
    <recommendedName>
        <fullName evidence="3">histidine kinase</fullName>
        <ecNumber evidence="3">2.7.13.3</ecNumber>
    </recommendedName>
</protein>
<feature type="domain" description="Histidine kinase" evidence="11">
    <location>
        <begin position="640"/>
        <end position="790"/>
    </location>
</feature>
<evidence type="ECO:0000256" key="5">
    <source>
        <dbReference type="ARBA" id="ARBA00022679"/>
    </source>
</evidence>
<dbReference type="PROSITE" id="PS50109">
    <property type="entry name" value="HIS_KIN"/>
    <property type="match status" value="1"/>
</dbReference>
<dbReference type="InterPro" id="IPR003660">
    <property type="entry name" value="HAMP_dom"/>
</dbReference>
<dbReference type="SMART" id="SM00304">
    <property type="entry name" value="HAMP"/>
    <property type="match status" value="1"/>
</dbReference>
<feature type="transmembrane region" description="Helical" evidence="10">
    <location>
        <begin position="284"/>
        <end position="308"/>
    </location>
</feature>
<evidence type="ECO:0000256" key="1">
    <source>
        <dbReference type="ARBA" id="ARBA00000085"/>
    </source>
</evidence>
<keyword evidence="9" id="KW-0175">Coiled coil</keyword>
<dbReference type="GO" id="GO:0005524">
    <property type="term" value="F:ATP binding"/>
    <property type="evidence" value="ECO:0007669"/>
    <property type="project" value="UniProtKB-KW"/>
</dbReference>
<keyword evidence="14" id="KW-1185">Reference proteome</keyword>
<dbReference type="EC" id="2.7.13.3" evidence="3"/>
<evidence type="ECO:0000256" key="3">
    <source>
        <dbReference type="ARBA" id="ARBA00012438"/>
    </source>
</evidence>
<dbReference type="AlphaFoldDB" id="A0A1T4JT39"/>
<dbReference type="InterPro" id="IPR004358">
    <property type="entry name" value="Sig_transdc_His_kin-like_C"/>
</dbReference>
<keyword evidence="10" id="KW-1133">Transmembrane helix</keyword>
<dbReference type="Gene3D" id="3.30.565.10">
    <property type="entry name" value="Histidine kinase-like ATPase, C-terminal domain"/>
    <property type="match status" value="1"/>
</dbReference>
<dbReference type="PROSITE" id="PS50885">
    <property type="entry name" value="HAMP"/>
    <property type="match status" value="1"/>
</dbReference>
<dbReference type="PANTHER" id="PTHR44936">
    <property type="entry name" value="SENSOR PROTEIN CREC"/>
    <property type="match status" value="1"/>
</dbReference>
<dbReference type="SUPFAM" id="SSF158472">
    <property type="entry name" value="HAMP domain-like"/>
    <property type="match status" value="1"/>
</dbReference>
<evidence type="ECO:0000259" key="12">
    <source>
        <dbReference type="PROSITE" id="PS50885"/>
    </source>
</evidence>
<dbReference type="InterPro" id="IPR036890">
    <property type="entry name" value="HATPase_C_sf"/>
</dbReference>
<evidence type="ECO:0000313" key="13">
    <source>
        <dbReference type="EMBL" id="SJZ33264.1"/>
    </source>
</evidence>
<dbReference type="Gene3D" id="6.10.340.10">
    <property type="match status" value="1"/>
</dbReference>
<keyword evidence="7 13" id="KW-0418">Kinase</keyword>
<organism evidence="13 14">
    <name type="scientific">Cetobacterium ceti</name>
    <dbReference type="NCBI Taxonomy" id="180163"/>
    <lineage>
        <taxon>Bacteria</taxon>
        <taxon>Fusobacteriati</taxon>
        <taxon>Fusobacteriota</taxon>
        <taxon>Fusobacteriia</taxon>
        <taxon>Fusobacteriales</taxon>
        <taxon>Fusobacteriaceae</taxon>
        <taxon>Cetobacterium</taxon>
    </lineage>
</organism>